<keyword evidence="4" id="KW-0560">Oxidoreductase</keyword>
<keyword evidence="3 4" id="KW-0479">Metal-binding</keyword>
<dbReference type="InterPro" id="IPR002401">
    <property type="entry name" value="Cyt_P450_E_grp-I"/>
</dbReference>
<evidence type="ECO:0000256" key="1">
    <source>
        <dbReference type="ARBA" id="ARBA00001971"/>
    </source>
</evidence>
<dbReference type="InterPro" id="IPR001128">
    <property type="entry name" value="Cyt_P450"/>
</dbReference>
<accession>A0A7S4A4B6</accession>
<evidence type="ECO:0000256" key="4">
    <source>
        <dbReference type="RuleBase" id="RU000461"/>
    </source>
</evidence>
<evidence type="ECO:0000256" key="2">
    <source>
        <dbReference type="ARBA" id="ARBA00010617"/>
    </source>
</evidence>
<feature type="transmembrane region" description="Helical" evidence="5">
    <location>
        <begin position="54"/>
        <end position="75"/>
    </location>
</feature>
<feature type="transmembrane region" description="Helical" evidence="5">
    <location>
        <begin position="163"/>
        <end position="183"/>
    </location>
</feature>
<comment type="similarity">
    <text evidence="2 4">Belongs to the cytochrome P450 family.</text>
</comment>
<dbReference type="Gene3D" id="1.10.630.10">
    <property type="entry name" value="Cytochrome P450"/>
    <property type="match status" value="1"/>
</dbReference>
<feature type="binding site" description="axial binding residue" evidence="3">
    <location>
        <position position="550"/>
    </location>
    <ligand>
        <name>heme</name>
        <dbReference type="ChEBI" id="CHEBI:30413"/>
    </ligand>
    <ligandPart>
        <name>Fe</name>
        <dbReference type="ChEBI" id="CHEBI:18248"/>
    </ligandPart>
</feature>
<organism evidence="6">
    <name type="scientific">Pelagomonas calceolata</name>
    <dbReference type="NCBI Taxonomy" id="35677"/>
    <lineage>
        <taxon>Eukaryota</taxon>
        <taxon>Sar</taxon>
        <taxon>Stramenopiles</taxon>
        <taxon>Ochrophyta</taxon>
        <taxon>Pelagophyceae</taxon>
        <taxon>Pelagomonadales</taxon>
        <taxon>Pelagomonadaceae</taxon>
        <taxon>Pelagomonas</taxon>
    </lineage>
</organism>
<dbReference type="InterPro" id="IPR017972">
    <property type="entry name" value="Cyt_P450_CS"/>
</dbReference>
<dbReference type="GO" id="GO:0016705">
    <property type="term" value="F:oxidoreductase activity, acting on paired donors, with incorporation or reduction of molecular oxygen"/>
    <property type="evidence" value="ECO:0007669"/>
    <property type="project" value="InterPro"/>
</dbReference>
<dbReference type="Proteomes" id="UP000789595">
    <property type="component" value="Unassembled WGS sequence"/>
</dbReference>
<dbReference type="OrthoDB" id="6480556at2759"/>
<evidence type="ECO:0000256" key="5">
    <source>
        <dbReference type="SAM" id="Phobius"/>
    </source>
</evidence>
<dbReference type="EMBL" id="HBIW01021651">
    <property type="protein sequence ID" value="CAE0703217.1"/>
    <property type="molecule type" value="Transcribed_RNA"/>
</dbReference>
<comment type="cofactor">
    <cofactor evidence="1 3">
        <name>heme</name>
        <dbReference type="ChEBI" id="CHEBI:30413"/>
    </cofactor>
</comment>
<dbReference type="GO" id="GO:0020037">
    <property type="term" value="F:heme binding"/>
    <property type="evidence" value="ECO:0007669"/>
    <property type="project" value="InterPro"/>
</dbReference>
<name>A0A7S4A4B6_9STRA</name>
<keyword evidence="3 4" id="KW-0408">Iron</keyword>
<dbReference type="PROSITE" id="PS00086">
    <property type="entry name" value="CYTOCHROME_P450"/>
    <property type="match status" value="1"/>
</dbReference>
<gene>
    <name evidence="6" type="ORF">PCAL00307_LOCUS18664</name>
    <name evidence="7" type="ORF">PECAL_3P21920</name>
</gene>
<dbReference type="PANTHER" id="PTHR24305:SF166">
    <property type="entry name" value="CYTOCHROME P450 12A4, MITOCHONDRIAL-RELATED"/>
    <property type="match status" value="1"/>
</dbReference>
<dbReference type="PANTHER" id="PTHR24305">
    <property type="entry name" value="CYTOCHROME P450"/>
    <property type="match status" value="1"/>
</dbReference>
<feature type="transmembrane region" description="Helical" evidence="5">
    <location>
        <begin position="195"/>
        <end position="212"/>
    </location>
</feature>
<dbReference type="GO" id="GO:0005506">
    <property type="term" value="F:iron ion binding"/>
    <property type="evidence" value="ECO:0007669"/>
    <property type="project" value="InterPro"/>
</dbReference>
<keyword evidence="8" id="KW-1185">Reference proteome</keyword>
<keyword evidence="3 4" id="KW-0349">Heme</keyword>
<feature type="transmembrane region" description="Helical" evidence="5">
    <location>
        <begin position="81"/>
        <end position="101"/>
    </location>
</feature>
<reference evidence="6" key="1">
    <citation type="submission" date="2021-01" db="EMBL/GenBank/DDBJ databases">
        <authorList>
            <person name="Corre E."/>
            <person name="Pelletier E."/>
            <person name="Niang G."/>
            <person name="Scheremetjew M."/>
            <person name="Finn R."/>
            <person name="Kale V."/>
            <person name="Holt S."/>
            <person name="Cochrane G."/>
            <person name="Meng A."/>
            <person name="Brown T."/>
            <person name="Cohen L."/>
        </authorList>
    </citation>
    <scope>NUCLEOTIDE SEQUENCE</scope>
    <source>
        <strain evidence="6">CCMP1756</strain>
    </source>
</reference>
<dbReference type="GO" id="GO:0004497">
    <property type="term" value="F:monooxygenase activity"/>
    <property type="evidence" value="ECO:0007669"/>
    <property type="project" value="UniProtKB-KW"/>
</dbReference>
<dbReference type="InterPro" id="IPR050121">
    <property type="entry name" value="Cytochrome_P450_monoxygenase"/>
</dbReference>
<evidence type="ECO:0000313" key="8">
    <source>
        <dbReference type="Proteomes" id="UP000789595"/>
    </source>
</evidence>
<keyword evidence="5" id="KW-0812">Transmembrane</keyword>
<sequence>MTQESCAYASRATQLLYVIATDCAVRLALRAGLRIAPSLSTTLLYRAKAAARNVIHFVRAATACLGCSVQCAALLSSHCDATVFGAALHAGYLAIAFDGLFGEKLGRRRGVVAAAAVGLPAALLARQSIARYALYWALFCLTKQSLQMALWRYRGWRAPPLPITLPLLGNLLPAAPAFMRFLLRQAKRHFAKEGLFLFWPAGGAPLCVIAHAKTARKILSDRRTFPKGPDYRRKFGFVFGDGLVTAEGASHARARKLLAPYFRTDRLKVDGVLQAFQSSLDMLSEGDVDVQSFFHLATLRAFCRCLLSEDVDGWKRDENDAKGDVARFVAEACSFGSLVVGEHMLFDLPMSETLFGRVRKLRRMRDSLRSKVLRPVVERRRALAEKPDDCLTALIQHQSIDPTFTDEHVLDQLVTLIGAGHDTSAYFLCYACFELARHPEIQDALREELSTNEDDLFRRVVRETLRLYPVIPMVTRVASCSTSVVDGHGNNKSIPKGARLIVPFFLLNRLPEVWGADAADFKPDRFLAISGGVAAPAQGFLPFGSGARSCVGQGLALLEARTFLRELLDVYELRPVPGFAPSIKAGVSLTSAGGVRVRLVKRAV</sequence>
<evidence type="ECO:0008006" key="9">
    <source>
        <dbReference type="Google" id="ProtNLM"/>
    </source>
</evidence>
<dbReference type="EMBL" id="CAKKNE010000003">
    <property type="protein sequence ID" value="CAH0372210.1"/>
    <property type="molecule type" value="Genomic_DNA"/>
</dbReference>
<dbReference type="SUPFAM" id="SSF48264">
    <property type="entry name" value="Cytochrome P450"/>
    <property type="match status" value="1"/>
</dbReference>
<dbReference type="Pfam" id="PF00067">
    <property type="entry name" value="p450"/>
    <property type="match status" value="1"/>
</dbReference>
<keyword evidence="5" id="KW-0472">Membrane</keyword>
<dbReference type="AlphaFoldDB" id="A0A7S4A4B6"/>
<proteinExistence type="inferred from homology"/>
<evidence type="ECO:0000313" key="6">
    <source>
        <dbReference type="EMBL" id="CAE0703217.1"/>
    </source>
</evidence>
<protein>
    <recommendedName>
        <fullName evidence="9">Cytochrome P450</fullName>
    </recommendedName>
</protein>
<evidence type="ECO:0000313" key="7">
    <source>
        <dbReference type="EMBL" id="CAH0372210.1"/>
    </source>
</evidence>
<dbReference type="InterPro" id="IPR036396">
    <property type="entry name" value="Cyt_P450_sf"/>
</dbReference>
<evidence type="ECO:0000256" key="3">
    <source>
        <dbReference type="PIRSR" id="PIRSR602401-1"/>
    </source>
</evidence>
<keyword evidence="5" id="KW-1133">Transmembrane helix</keyword>
<reference evidence="7" key="2">
    <citation type="submission" date="2021-11" db="EMBL/GenBank/DDBJ databases">
        <authorList>
            <consortium name="Genoscope - CEA"/>
            <person name="William W."/>
        </authorList>
    </citation>
    <scope>NUCLEOTIDE SEQUENCE</scope>
</reference>
<dbReference type="PRINTS" id="PR00385">
    <property type="entry name" value="P450"/>
</dbReference>
<dbReference type="PRINTS" id="PR00463">
    <property type="entry name" value="EP450I"/>
</dbReference>
<keyword evidence="4" id="KW-0503">Monooxygenase</keyword>